<dbReference type="PANTHER" id="PTHR31625">
    <property type="match status" value="1"/>
</dbReference>
<evidence type="ECO:0000256" key="1">
    <source>
        <dbReference type="ARBA" id="ARBA00022679"/>
    </source>
</evidence>
<sequence length="201" mass="22113">MASLPAFRVIERARVSPPPGGVAESTLPLSFFDLAWVDAGAVERVIFYHLPHSTSYFFDSILHDIKSSLSLALQQFYPLAGKICHPFDKYEIHYADGDSVPFRVAEYEADFEDISSSHARDIDVLRPLVPQQPKSDAGRVPLLALQVTVFPNQGAAIGVAVHHAACDGLSSIRFMSCWASTCARSKGFAGAIVYFSYMRFP</sequence>
<dbReference type="InterPro" id="IPR051504">
    <property type="entry name" value="Plant_metabolite_acyltrans"/>
</dbReference>
<organism evidence="3 4">
    <name type="scientific">Ensete ventricosum</name>
    <name type="common">Abyssinian banana</name>
    <name type="synonym">Musa ensete</name>
    <dbReference type="NCBI Taxonomy" id="4639"/>
    <lineage>
        <taxon>Eukaryota</taxon>
        <taxon>Viridiplantae</taxon>
        <taxon>Streptophyta</taxon>
        <taxon>Embryophyta</taxon>
        <taxon>Tracheophyta</taxon>
        <taxon>Spermatophyta</taxon>
        <taxon>Magnoliopsida</taxon>
        <taxon>Liliopsida</taxon>
        <taxon>Zingiberales</taxon>
        <taxon>Musaceae</taxon>
        <taxon>Ensete</taxon>
    </lineage>
</organism>
<comment type="caution">
    <text evidence="3">The sequence shown here is derived from an EMBL/GenBank/DDBJ whole genome shotgun (WGS) entry which is preliminary data.</text>
</comment>
<name>A0AAV8R6Y5_ENSVE</name>
<protein>
    <recommendedName>
        <fullName evidence="5">Anthocyanin 5-aromatic acyltransferase</fullName>
    </recommendedName>
</protein>
<gene>
    <name evidence="3" type="ORF">OPV22_010180</name>
</gene>
<accession>A0AAV8R6Y5</accession>
<keyword evidence="1" id="KW-0808">Transferase</keyword>
<dbReference type="Proteomes" id="UP001222027">
    <property type="component" value="Unassembled WGS sequence"/>
</dbReference>
<evidence type="ECO:0000313" key="4">
    <source>
        <dbReference type="Proteomes" id="UP001222027"/>
    </source>
</evidence>
<evidence type="ECO:0000256" key="2">
    <source>
        <dbReference type="ARBA" id="ARBA00023315"/>
    </source>
</evidence>
<dbReference type="InterPro" id="IPR023213">
    <property type="entry name" value="CAT-like_dom_sf"/>
</dbReference>
<dbReference type="Pfam" id="PF02458">
    <property type="entry name" value="Transferase"/>
    <property type="match status" value="1"/>
</dbReference>
<dbReference type="GO" id="GO:0016747">
    <property type="term" value="F:acyltransferase activity, transferring groups other than amino-acyl groups"/>
    <property type="evidence" value="ECO:0007669"/>
    <property type="project" value="UniProtKB-ARBA"/>
</dbReference>
<dbReference type="Gene3D" id="3.30.559.10">
    <property type="entry name" value="Chloramphenicol acetyltransferase-like domain"/>
    <property type="match status" value="1"/>
</dbReference>
<proteinExistence type="predicted"/>
<evidence type="ECO:0000313" key="3">
    <source>
        <dbReference type="EMBL" id="KAJ8499628.1"/>
    </source>
</evidence>
<dbReference type="AlphaFoldDB" id="A0AAV8R6Y5"/>
<evidence type="ECO:0008006" key="5">
    <source>
        <dbReference type="Google" id="ProtNLM"/>
    </source>
</evidence>
<reference evidence="3 4" key="1">
    <citation type="submission" date="2022-12" db="EMBL/GenBank/DDBJ databases">
        <title>Chromosome-scale assembly of the Ensete ventricosum genome.</title>
        <authorList>
            <person name="Dussert Y."/>
            <person name="Stocks J."/>
            <person name="Wendawek A."/>
            <person name="Woldeyes F."/>
            <person name="Nichols R.A."/>
            <person name="Borrell J.S."/>
        </authorList>
    </citation>
    <scope>NUCLEOTIDE SEQUENCE [LARGE SCALE GENOMIC DNA]</scope>
    <source>
        <strain evidence="4">cv. Maze</strain>
        <tissue evidence="3">Seeds</tissue>
    </source>
</reference>
<keyword evidence="2" id="KW-0012">Acyltransferase</keyword>
<keyword evidence="4" id="KW-1185">Reference proteome</keyword>
<dbReference type="EMBL" id="JAQQAF010000003">
    <property type="protein sequence ID" value="KAJ8499628.1"/>
    <property type="molecule type" value="Genomic_DNA"/>
</dbReference>